<dbReference type="Gene3D" id="2.30.29.30">
    <property type="entry name" value="Pleckstrin-homology domain (PH domain)/Phosphotyrosine-binding domain (PTB)"/>
    <property type="match status" value="1"/>
</dbReference>
<keyword evidence="4" id="KW-0507">mRNA processing</keyword>
<dbReference type="PANTHER" id="PTHR16290:SF0">
    <property type="entry name" value="DECAPPING PROTEIN 1, ISOFORM A"/>
    <property type="match status" value="1"/>
</dbReference>
<dbReference type="GO" id="GO:0006397">
    <property type="term" value="P:mRNA processing"/>
    <property type="evidence" value="ECO:0007669"/>
    <property type="project" value="UniProtKB-KW"/>
</dbReference>
<feature type="region of interest" description="Disordered" evidence="5">
    <location>
        <begin position="436"/>
        <end position="490"/>
    </location>
</feature>
<comment type="similarity">
    <text evidence="2">Belongs to the DCP1 family.</text>
</comment>
<feature type="region of interest" description="Disordered" evidence="5">
    <location>
        <begin position="374"/>
        <end position="407"/>
    </location>
</feature>
<dbReference type="GO" id="GO:0031087">
    <property type="term" value="P:deadenylation-independent decapping of nuclear-transcribed mRNA"/>
    <property type="evidence" value="ECO:0007669"/>
    <property type="project" value="TreeGrafter"/>
</dbReference>
<feature type="compositionally biased region" description="Basic residues" evidence="5">
    <location>
        <begin position="563"/>
        <end position="573"/>
    </location>
</feature>
<dbReference type="CDD" id="cd09804">
    <property type="entry name" value="Dcp1"/>
    <property type="match status" value="1"/>
</dbReference>
<proteinExistence type="inferred from homology"/>
<dbReference type="Pfam" id="PF06058">
    <property type="entry name" value="DCP1"/>
    <property type="match status" value="1"/>
</dbReference>
<keyword evidence="7" id="KW-1185">Reference proteome</keyword>
<feature type="region of interest" description="Disordered" evidence="5">
    <location>
        <begin position="217"/>
        <end position="269"/>
    </location>
</feature>
<comment type="subcellular location">
    <subcellularLocation>
        <location evidence="1">Cytoplasm</location>
    </subcellularLocation>
</comment>
<dbReference type="EMBL" id="JACAZE010000004">
    <property type="protein sequence ID" value="KAF7318241.1"/>
    <property type="molecule type" value="Genomic_DNA"/>
</dbReference>
<feature type="region of interest" description="Disordered" evidence="5">
    <location>
        <begin position="590"/>
        <end position="616"/>
    </location>
</feature>
<keyword evidence="3" id="KW-0963">Cytoplasm</keyword>
<evidence type="ECO:0000313" key="6">
    <source>
        <dbReference type="EMBL" id="KAF7318241.1"/>
    </source>
</evidence>
<gene>
    <name evidence="6" type="ORF">HMN09_00332600</name>
</gene>
<feature type="compositionally biased region" description="Basic and acidic residues" evidence="5">
    <location>
        <begin position="591"/>
        <end position="600"/>
    </location>
</feature>
<dbReference type="InterPro" id="IPR011993">
    <property type="entry name" value="PH-like_dom_sf"/>
</dbReference>
<dbReference type="GO" id="GO:0000932">
    <property type="term" value="C:P-body"/>
    <property type="evidence" value="ECO:0007669"/>
    <property type="project" value="TreeGrafter"/>
</dbReference>
<dbReference type="PANTHER" id="PTHR16290">
    <property type="entry name" value="TRANSCRIPTION FACTOR SMIF DECAPPING ENZYME DCP1"/>
    <property type="match status" value="1"/>
</dbReference>
<reference evidence="6" key="1">
    <citation type="submission" date="2020-05" db="EMBL/GenBank/DDBJ databases">
        <title>Mycena genomes resolve the evolution of fungal bioluminescence.</title>
        <authorList>
            <person name="Tsai I.J."/>
        </authorList>
    </citation>
    <scope>NUCLEOTIDE SEQUENCE</scope>
    <source>
        <strain evidence="6">110903Hualien_Pintung</strain>
    </source>
</reference>
<accession>A0A8H6WIK5</accession>
<dbReference type="InterPro" id="IPR010334">
    <property type="entry name" value="Dcp1"/>
</dbReference>
<dbReference type="GO" id="GO:0003729">
    <property type="term" value="F:mRNA binding"/>
    <property type="evidence" value="ECO:0007669"/>
    <property type="project" value="TreeGrafter"/>
</dbReference>
<feature type="region of interest" description="Disordered" evidence="5">
    <location>
        <begin position="520"/>
        <end position="578"/>
    </location>
</feature>
<feature type="compositionally biased region" description="Polar residues" evidence="5">
    <location>
        <begin position="7"/>
        <end position="20"/>
    </location>
</feature>
<evidence type="ECO:0000256" key="5">
    <source>
        <dbReference type="SAM" id="MobiDB-lite"/>
    </source>
</evidence>
<evidence type="ECO:0000256" key="3">
    <source>
        <dbReference type="ARBA" id="ARBA00022490"/>
    </source>
</evidence>
<evidence type="ECO:0000256" key="4">
    <source>
        <dbReference type="ARBA" id="ARBA00022664"/>
    </source>
</evidence>
<dbReference type="OrthoDB" id="440673at2759"/>
<evidence type="ECO:0000256" key="2">
    <source>
        <dbReference type="ARBA" id="ARBA00008778"/>
    </source>
</evidence>
<feature type="region of interest" description="Disordered" evidence="5">
    <location>
        <begin position="331"/>
        <end position="356"/>
    </location>
</feature>
<evidence type="ECO:0000313" key="7">
    <source>
        <dbReference type="Proteomes" id="UP000613580"/>
    </source>
</evidence>
<dbReference type="GO" id="GO:0008047">
    <property type="term" value="F:enzyme activator activity"/>
    <property type="evidence" value="ECO:0007669"/>
    <property type="project" value="InterPro"/>
</dbReference>
<feature type="region of interest" description="Disordered" evidence="5">
    <location>
        <begin position="1"/>
        <end position="52"/>
    </location>
</feature>
<organism evidence="6 7">
    <name type="scientific">Mycena chlorophos</name>
    <name type="common">Agaric fungus</name>
    <name type="synonym">Agaricus chlorophos</name>
    <dbReference type="NCBI Taxonomy" id="658473"/>
    <lineage>
        <taxon>Eukaryota</taxon>
        <taxon>Fungi</taxon>
        <taxon>Dikarya</taxon>
        <taxon>Basidiomycota</taxon>
        <taxon>Agaricomycotina</taxon>
        <taxon>Agaricomycetes</taxon>
        <taxon>Agaricomycetidae</taxon>
        <taxon>Agaricales</taxon>
        <taxon>Marasmiineae</taxon>
        <taxon>Mycenaceae</taxon>
        <taxon>Mycena</taxon>
    </lineage>
</organism>
<feature type="compositionally biased region" description="Basic and acidic residues" evidence="5">
    <location>
        <begin position="528"/>
        <end position="538"/>
    </location>
</feature>
<comment type="caution">
    <text evidence="6">The sequence shown here is derived from an EMBL/GenBank/DDBJ whole genome shotgun (WGS) entry which is preliminary data.</text>
</comment>
<dbReference type="AlphaFoldDB" id="A0A8H6WIK5"/>
<protein>
    <submittedName>
        <fullName evidence="6">Uncharacterized protein</fullName>
    </submittedName>
</protein>
<dbReference type="GO" id="GO:0000290">
    <property type="term" value="P:deadenylation-dependent decapping of nuclear-transcribed mRNA"/>
    <property type="evidence" value="ECO:0007669"/>
    <property type="project" value="InterPro"/>
</dbReference>
<name>A0A8H6WIK5_MYCCL</name>
<evidence type="ECO:0000256" key="1">
    <source>
        <dbReference type="ARBA" id="ARBA00004496"/>
    </source>
</evidence>
<dbReference type="Proteomes" id="UP000613580">
    <property type="component" value="Unassembled WGS sequence"/>
</dbReference>
<sequence>MPRRQKSATPQHSPAPSPQISRAHAQPGGTRHRPQPSVETTRNRDNNLGMSPEARYEHNLKVLRRRDPSIISIFDQFTHVCVYHHNGEGWEKNGYEGSMFLYERDTYPPYGFYILNRMGMEDYVQRLYPEDITGPLGTYLMLRSYPEYTTRRMSKIHSHLGGHDLTDKFSSMYFPSDLETADKGPPRTVCLWMFPTDAREPMLEVMNRLQGYVKRNEPYPDQYRYGPGRPPPPNPHLRTTSPSPPLQHAAANGASSEQRPAPPDENPSEIDKLFSKLAQKTAAPSQPGQASGSVSVASLFASVNGNGSGSSQAPATGLALLDSIFASAAPAPAAAPSKPTRAKVHSPTPSTTPQVLNHDVITSLLRAPARAASAASLGSSREGDNEYEIGGNAGSDGFGSSEGSTVLDPDAELDEELQAAGASAGRPLLSALATRAEARHTNGTAPRTNGHGRVNGDVTPRPPMPPTLANGHLHPPTRPQPPPMSESSSTIRAVDAWTPVDDLEDGEIVELDFEDTSALSDPAAFREAQQRSRREHLSSDAATSPPPILPNGNGTGIGTSGTRRGKGRKKGKRERAAERALENARLAQLIDPERLARENHTSSSRSASASPDPTGAPFAEMETPIAVRPPLPPVAAEPAPAPAPALVHTKKISVQSLFTGQPLSPPRSTQPHANSTIDPAIARASIIASAQAQNHNFAPRMERNEFVREVLTLIHTDSSFVDALWQDYNARSNGVY</sequence>
<dbReference type="SUPFAM" id="SSF50729">
    <property type="entry name" value="PH domain-like"/>
    <property type="match status" value="1"/>
</dbReference>